<comment type="caution">
    <text evidence="3">The sequence shown here is derived from an EMBL/GenBank/DDBJ whole genome shotgun (WGS) entry which is preliminary data.</text>
</comment>
<dbReference type="GO" id="GO:0005634">
    <property type="term" value="C:nucleus"/>
    <property type="evidence" value="ECO:0007669"/>
    <property type="project" value="TreeGrafter"/>
</dbReference>
<dbReference type="GO" id="GO:0003979">
    <property type="term" value="F:UDP-glucose 6-dehydrogenase activity"/>
    <property type="evidence" value="ECO:0007669"/>
    <property type="project" value="UniProtKB-EC"/>
</dbReference>
<evidence type="ECO:0000313" key="3">
    <source>
        <dbReference type="EMBL" id="KAG7578859.1"/>
    </source>
</evidence>
<keyword evidence="4" id="KW-1185">Reference proteome</keyword>
<organism evidence="3 4">
    <name type="scientific">Arabidopsis thaliana x Arabidopsis arenosa</name>
    <dbReference type="NCBI Taxonomy" id="1240361"/>
    <lineage>
        <taxon>Eukaryota</taxon>
        <taxon>Viridiplantae</taxon>
        <taxon>Streptophyta</taxon>
        <taxon>Embryophyta</taxon>
        <taxon>Tracheophyta</taxon>
        <taxon>Spermatophyta</taxon>
        <taxon>Magnoliopsida</taxon>
        <taxon>eudicotyledons</taxon>
        <taxon>Gunneridae</taxon>
        <taxon>Pentapetalae</taxon>
        <taxon>rosids</taxon>
        <taxon>malvids</taxon>
        <taxon>Brassicales</taxon>
        <taxon>Brassicaceae</taxon>
        <taxon>Camelineae</taxon>
        <taxon>Arabidopsis</taxon>
    </lineage>
</organism>
<dbReference type="PANTHER" id="PTHR11374">
    <property type="entry name" value="UDP-GLUCOSE DEHYDROGENASE/UDP-MANNAC DEHYDROGENASE"/>
    <property type="match status" value="1"/>
</dbReference>
<protein>
    <submittedName>
        <fullName evidence="3">UDP-glucose/GDP-mannose dehydrogenase C-terminal</fullName>
    </submittedName>
</protein>
<evidence type="ECO:0000256" key="1">
    <source>
        <dbReference type="ARBA" id="ARBA00047473"/>
    </source>
</evidence>
<dbReference type="AlphaFoldDB" id="A0A8T2AZ72"/>
<dbReference type="PROSITE" id="PS50216">
    <property type="entry name" value="DHHC"/>
    <property type="match status" value="1"/>
</dbReference>
<reference evidence="3 4" key="1">
    <citation type="submission" date="2020-12" db="EMBL/GenBank/DDBJ databases">
        <title>Concerted genomic and epigenomic changes stabilize Arabidopsis allopolyploids.</title>
        <authorList>
            <person name="Chen Z."/>
        </authorList>
    </citation>
    <scope>NUCLEOTIDE SEQUENCE [LARGE SCALE GENOMIC DNA]</scope>
    <source>
        <strain evidence="3">Allo738</strain>
        <tissue evidence="3">Leaf</tissue>
    </source>
</reference>
<dbReference type="Proteomes" id="UP000694240">
    <property type="component" value="Chromosome 8"/>
</dbReference>
<evidence type="ECO:0000256" key="2">
    <source>
        <dbReference type="SAM" id="MobiDB-lite"/>
    </source>
</evidence>
<dbReference type="GO" id="GO:0006024">
    <property type="term" value="P:glycosaminoglycan biosynthetic process"/>
    <property type="evidence" value="ECO:0007669"/>
    <property type="project" value="TreeGrafter"/>
</dbReference>
<dbReference type="InterPro" id="IPR028356">
    <property type="entry name" value="UDPglc_DH_euk"/>
</dbReference>
<dbReference type="EMBL" id="JAEFBK010000008">
    <property type="protein sequence ID" value="KAG7578859.1"/>
    <property type="molecule type" value="Genomic_DNA"/>
</dbReference>
<gene>
    <name evidence="3" type="ORF">ISN45_Aa03g030210</name>
</gene>
<name>A0A8T2AZ72_9BRAS</name>
<accession>A0A8T2AZ72</accession>
<comment type="catalytic activity">
    <reaction evidence="1">
        <text>UDP-alpha-D-glucose + 2 NAD(+) + H2O = UDP-alpha-D-glucuronate + 2 NADH + 3 H(+)</text>
        <dbReference type="Rhea" id="RHEA:23596"/>
        <dbReference type="ChEBI" id="CHEBI:15377"/>
        <dbReference type="ChEBI" id="CHEBI:15378"/>
        <dbReference type="ChEBI" id="CHEBI:57540"/>
        <dbReference type="ChEBI" id="CHEBI:57945"/>
        <dbReference type="ChEBI" id="CHEBI:58052"/>
        <dbReference type="ChEBI" id="CHEBI:58885"/>
        <dbReference type="EC" id="1.1.1.22"/>
    </reaction>
</comment>
<dbReference type="PANTHER" id="PTHR11374:SF3">
    <property type="entry name" value="UDP-GLUCOSE 6-DEHYDROGENASE"/>
    <property type="match status" value="1"/>
</dbReference>
<proteinExistence type="predicted"/>
<sequence length="102" mass="11935">MDINNNHHRSDDDDNAPTTTTTLSQSPDVLHKRFEVSDHCQRCDLKMDHHSLWIVNCDATKDAHGICLLIEWDECKTLDYERIFEKMQKPAFVFDGIEMLLM</sequence>
<feature type="region of interest" description="Disordered" evidence="2">
    <location>
        <begin position="1"/>
        <end position="25"/>
    </location>
</feature>
<evidence type="ECO:0000313" key="4">
    <source>
        <dbReference type="Proteomes" id="UP000694240"/>
    </source>
</evidence>